<organism evidence="4 5">
    <name type="scientific">Helicocarpus griseus UAMH5409</name>
    <dbReference type="NCBI Taxonomy" id="1447875"/>
    <lineage>
        <taxon>Eukaryota</taxon>
        <taxon>Fungi</taxon>
        <taxon>Dikarya</taxon>
        <taxon>Ascomycota</taxon>
        <taxon>Pezizomycotina</taxon>
        <taxon>Eurotiomycetes</taxon>
        <taxon>Eurotiomycetidae</taxon>
        <taxon>Onygenales</taxon>
        <taxon>Ajellomycetaceae</taxon>
        <taxon>Helicocarpus</taxon>
    </lineage>
</organism>
<evidence type="ECO:0000313" key="5">
    <source>
        <dbReference type="Proteomes" id="UP000223968"/>
    </source>
</evidence>
<dbReference type="Gene3D" id="2.60.120.330">
    <property type="entry name" value="B-lactam Antibiotic, Isopenicillin N Synthase, Chain"/>
    <property type="match status" value="1"/>
</dbReference>
<evidence type="ECO:0000259" key="3">
    <source>
        <dbReference type="Pfam" id="PF14226"/>
    </source>
</evidence>
<dbReference type="EMBL" id="PDNB01000112">
    <property type="protein sequence ID" value="PGH07093.1"/>
    <property type="molecule type" value="Genomic_DNA"/>
</dbReference>
<dbReference type="InterPro" id="IPR002110">
    <property type="entry name" value="Ankyrin_rpt"/>
</dbReference>
<dbReference type="AlphaFoldDB" id="A0A2B7XEB9"/>
<dbReference type="SUPFAM" id="SSF51197">
    <property type="entry name" value="Clavaminate synthase-like"/>
    <property type="match status" value="1"/>
</dbReference>
<dbReference type="PANTHER" id="PTHR24198:SF165">
    <property type="entry name" value="ANKYRIN REPEAT-CONTAINING PROTEIN-RELATED"/>
    <property type="match status" value="1"/>
</dbReference>
<reference evidence="4 5" key="1">
    <citation type="submission" date="2017-10" db="EMBL/GenBank/DDBJ databases">
        <title>Comparative genomics in systemic dimorphic fungi from Ajellomycetaceae.</title>
        <authorList>
            <person name="Munoz J.F."/>
            <person name="Mcewen J.G."/>
            <person name="Clay O.K."/>
            <person name="Cuomo C.A."/>
        </authorList>
    </citation>
    <scope>NUCLEOTIDE SEQUENCE [LARGE SCALE GENOMIC DNA]</scope>
    <source>
        <strain evidence="4 5">UAMH5409</strain>
    </source>
</reference>
<dbReference type="InterPro" id="IPR027443">
    <property type="entry name" value="IPNS-like_sf"/>
</dbReference>
<dbReference type="Proteomes" id="UP000223968">
    <property type="component" value="Unassembled WGS sequence"/>
</dbReference>
<dbReference type="Pfam" id="PF12796">
    <property type="entry name" value="Ank_2"/>
    <property type="match status" value="1"/>
</dbReference>
<evidence type="ECO:0000256" key="2">
    <source>
        <dbReference type="ARBA" id="ARBA00023043"/>
    </source>
</evidence>
<keyword evidence="1" id="KW-0677">Repeat</keyword>
<name>A0A2B7XEB9_9EURO</name>
<dbReference type="CDD" id="cd09917">
    <property type="entry name" value="F-box_SF"/>
    <property type="match status" value="1"/>
</dbReference>
<keyword evidence="5" id="KW-1185">Reference proteome</keyword>
<dbReference type="Pfam" id="PF14226">
    <property type="entry name" value="DIOX_N"/>
    <property type="match status" value="1"/>
</dbReference>
<feature type="domain" description="Non-haem dioxygenase N-terminal" evidence="3">
    <location>
        <begin position="252"/>
        <end position="302"/>
    </location>
</feature>
<dbReference type="PANTHER" id="PTHR24198">
    <property type="entry name" value="ANKYRIN REPEAT AND PROTEIN KINASE DOMAIN-CONTAINING PROTEIN"/>
    <property type="match status" value="1"/>
</dbReference>
<protein>
    <recommendedName>
        <fullName evidence="3">Non-haem dioxygenase N-terminal domain-containing protein</fullName>
    </recommendedName>
</protein>
<sequence length="383" mass="43823">MLRPHCVLPDEIIERIVKQLDSIRDIYAFVQTSRHHYNLLRKYMYRHNIRYSSSSALLYAVDNGDEELVRQMIENKTGLSVLHENERIPERISARGGYPSTLSVMPKSASNTEAPWVVAYVSSPLAVAAGDGKALIVKMLLDSNHIRRDPLFRYETTEALTWVARHGHYEMVKMFLAYDVIDPNFPDRNGCPPLTHAVMGRHRDIVELLLADRRVNPDLHDLEGRTPLSYAAEAAYRKVSTAEPRNATSEEIPVIDISGIFGTLEERKQLAAAVKKAAEMYGFFHIRNHDIANNVISDALDSLSNRWRRKTWTSRISPCESIDTKEAFMFRYNPDFVPETKDLNNVPLAVQEQLKHESFYWEGTKHLPDLKRHVSNIGRNASL</sequence>
<dbReference type="STRING" id="1447875.A0A2B7XEB9"/>
<keyword evidence="2" id="KW-0040">ANK repeat</keyword>
<evidence type="ECO:0000313" key="4">
    <source>
        <dbReference type="EMBL" id="PGH07093.1"/>
    </source>
</evidence>
<dbReference type="Gene3D" id="1.25.40.20">
    <property type="entry name" value="Ankyrin repeat-containing domain"/>
    <property type="match status" value="1"/>
</dbReference>
<dbReference type="OrthoDB" id="4195796at2759"/>
<dbReference type="SUPFAM" id="SSF48403">
    <property type="entry name" value="Ankyrin repeat"/>
    <property type="match status" value="1"/>
</dbReference>
<accession>A0A2B7XEB9</accession>
<proteinExistence type="predicted"/>
<evidence type="ECO:0000256" key="1">
    <source>
        <dbReference type="ARBA" id="ARBA00022737"/>
    </source>
</evidence>
<dbReference type="InterPro" id="IPR036770">
    <property type="entry name" value="Ankyrin_rpt-contain_sf"/>
</dbReference>
<dbReference type="SMART" id="SM00248">
    <property type="entry name" value="ANK"/>
    <property type="match status" value="4"/>
</dbReference>
<gene>
    <name evidence="4" type="ORF">AJ79_06371</name>
</gene>
<comment type="caution">
    <text evidence="4">The sequence shown here is derived from an EMBL/GenBank/DDBJ whole genome shotgun (WGS) entry which is preliminary data.</text>
</comment>
<dbReference type="InterPro" id="IPR026992">
    <property type="entry name" value="DIOX_N"/>
</dbReference>